<accession>A0A8X6PBP4</accession>
<keyword evidence="3" id="KW-1185">Reference proteome</keyword>
<gene>
    <name evidence="2" type="ORF">NPIL_7591</name>
</gene>
<dbReference type="Proteomes" id="UP000887013">
    <property type="component" value="Unassembled WGS sequence"/>
</dbReference>
<evidence type="ECO:0000313" key="3">
    <source>
        <dbReference type="Proteomes" id="UP000887013"/>
    </source>
</evidence>
<dbReference type="EMBL" id="BMAW01067047">
    <property type="protein sequence ID" value="GFT57914.1"/>
    <property type="molecule type" value="Genomic_DNA"/>
</dbReference>
<comment type="caution">
    <text evidence="2">The sequence shown here is derived from an EMBL/GenBank/DDBJ whole genome shotgun (WGS) entry which is preliminary data.</text>
</comment>
<dbReference type="AlphaFoldDB" id="A0A8X6PBP4"/>
<feature type="region of interest" description="Disordered" evidence="1">
    <location>
        <begin position="1"/>
        <end position="28"/>
    </location>
</feature>
<protein>
    <submittedName>
        <fullName evidence="2">Uncharacterized protein</fullName>
    </submittedName>
</protein>
<evidence type="ECO:0000313" key="2">
    <source>
        <dbReference type="EMBL" id="GFT57914.1"/>
    </source>
</evidence>
<evidence type="ECO:0000256" key="1">
    <source>
        <dbReference type="SAM" id="MobiDB-lite"/>
    </source>
</evidence>
<name>A0A8X6PBP4_NEPPI</name>
<feature type="compositionally biased region" description="Basic and acidic residues" evidence="1">
    <location>
        <begin position="11"/>
        <end position="28"/>
    </location>
</feature>
<sequence>MASGRISGFVEEDRKQMARPPERRRPHETTIVTSHRHRFLARRGGNCTMSGKKDMTHPDGLNDVDSLECFLSLPLAI</sequence>
<reference evidence="2" key="1">
    <citation type="submission" date="2020-08" db="EMBL/GenBank/DDBJ databases">
        <title>Multicomponent nature underlies the extraordinary mechanical properties of spider dragline silk.</title>
        <authorList>
            <person name="Kono N."/>
            <person name="Nakamura H."/>
            <person name="Mori M."/>
            <person name="Yoshida Y."/>
            <person name="Ohtoshi R."/>
            <person name="Malay A.D."/>
            <person name="Moran D.A.P."/>
            <person name="Tomita M."/>
            <person name="Numata K."/>
            <person name="Arakawa K."/>
        </authorList>
    </citation>
    <scope>NUCLEOTIDE SEQUENCE</scope>
</reference>
<organism evidence="2 3">
    <name type="scientific">Nephila pilipes</name>
    <name type="common">Giant wood spider</name>
    <name type="synonym">Nephila maculata</name>
    <dbReference type="NCBI Taxonomy" id="299642"/>
    <lineage>
        <taxon>Eukaryota</taxon>
        <taxon>Metazoa</taxon>
        <taxon>Ecdysozoa</taxon>
        <taxon>Arthropoda</taxon>
        <taxon>Chelicerata</taxon>
        <taxon>Arachnida</taxon>
        <taxon>Araneae</taxon>
        <taxon>Araneomorphae</taxon>
        <taxon>Entelegynae</taxon>
        <taxon>Araneoidea</taxon>
        <taxon>Nephilidae</taxon>
        <taxon>Nephila</taxon>
    </lineage>
</organism>
<proteinExistence type="predicted"/>